<dbReference type="AlphaFoldDB" id="A0AAD3CJY8"/>
<sequence>MSQPETEPDPTSQTEESNTNDGKEDTIEDQLERLQARSVHELIGPITGDDHQSLSKLLYLTNNQALEISVNKENNDSIKRMMESFYAENKPSLIINLAHSWGFYESTTLVEKENLKKPWAAGIGDEKYEEFDDDDDHGSKTKARLELFIRNVIIPLAEKTNAIIICNAVAKDCILTETLNNVIHSMASRWISTRKLPFTIIKFMNQTEVLYMKKKEKLEECKWMKIMKQNKQWRGRHKTLLNHYSDEIKKKEKDGVKWWRGHDLDFSLGHLIVVEGLDRAQTPFVKDHRPSSLLMSAILNEFSESLPVIVIKTGATVRAREVFNANAVDLMSLQYLVERANAGNHIVCLDMRRRLNVDSYETSYCRHAKKIHGEATEEETKEQTLRERQHGSSIASGDNTNGVTLDPKGLLNFISQSVEPSNGRLEEWIAEYALLGSRRKEVFDCCAVSFLNSEIQNVALKIFTNSPEVQSMLKKTSDLGNDHGEEGSLQRAIALKEREIDEEKKFSIEKLDLNVIDVAYEFAKEFLRQFEDVLDKEQMIQAVNGMRQHVQDLIISNNVHSINIWSKQADTRTYINEKIVFDSRRPGEDPPLEGLRLLKIAWDYADKTKQDADRYRTLSMTFFKVELLLGFLVTVFSIWGANWVVNDLAQDTLRKVVLGISLALSATVSIESLLSPRTMWRQLRVAEVKLESMIWRYRMCTGNFKTDLIHSQEPEENFFDELEAWKFNLHNTLKNISGTTIPQSIDFLKKNKLNLRSEMKCSDAENIDNHFSYLTSDQYIKFRVEKLIEVFQYRVPKSVWLQNKYEIAIVVIGVIIAFIAQQSFWKDPLYESIRDYKKNETLLEDIEITEINSVLSGLNNDVVIILMAIIAMLRTWSEFNGIDTSNDLFPSAIAACRTKKIEFRKTTKFRQTSEKRNALVEGIEGISSKVVESWSSYIENAKPYEVPDEVQSRNTQTRSRLRTSYGSENVV</sequence>
<organism evidence="3 4">
    <name type="scientific">Chaetoceros tenuissimus</name>
    <dbReference type="NCBI Taxonomy" id="426638"/>
    <lineage>
        <taxon>Eukaryota</taxon>
        <taxon>Sar</taxon>
        <taxon>Stramenopiles</taxon>
        <taxon>Ochrophyta</taxon>
        <taxon>Bacillariophyta</taxon>
        <taxon>Coscinodiscophyceae</taxon>
        <taxon>Chaetocerotophycidae</taxon>
        <taxon>Chaetocerotales</taxon>
        <taxon>Chaetocerotaceae</taxon>
        <taxon>Chaetoceros</taxon>
    </lineage>
</organism>
<protein>
    <recommendedName>
        <fullName evidence="5">SMODS and SLOG-associating 2TM effector domain-containing protein</fullName>
    </recommendedName>
</protein>
<keyword evidence="2" id="KW-0472">Membrane</keyword>
<evidence type="ECO:0008006" key="5">
    <source>
        <dbReference type="Google" id="ProtNLM"/>
    </source>
</evidence>
<accession>A0AAD3CJY8</accession>
<evidence type="ECO:0000256" key="1">
    <source>
        <dbReference type="SAM" id="MobiDB-lite"/>
    </source>
</evidence>
<feature type="compositionally biased region" description="Polar residues" evidence="1">
    <location>
        <begin position="391"/>
        <end position="401"/>
    </location>
</feature>
<feature type="transmembrane region" description="Helical" evidence="2">
    <location>
        <begin position="807"/>
        <end position="825"/>
    </location>
</feature>
<dbReference type="InterPro" id="IPR025325">
    <property type="entry name" value="DUF4231"/>
</dbReference>
<feature type="region of interest" description="Disordered" evidence="1">
    <location>
        <begin position="373"/>
        <end position="401"/>
    </location>
</feature>
<reference evidence="3 4" key="1">
    <citation type="journal article" date="2021" name="Sci. Rep.">
        <title>The genome of the diatom Chaetoceros tenuissimus carries an ancient integrated fragment of an extant virus.</title>
        <authorList>
            <person name="Hongo Y."/>
            <person name="Kimura K."/>
            <person name="Takaki Y."/>
            <person name="Yoshida Y."/>
            <person name="Baba S."/>
            <person name="Kobayashi G."/>
            <person name="Nagasaki K."/>
            <person name="Hano T."/>
            <person name="Tomaru Y."/>
        </authorList>
    </citation>
    <scope>NUCLEOTIDE SEQUENCE [LARGE SCALE GENOMIC DNA]</scope>
    <source>
        <strain evidence="3 4">NIES-3715</strain>
    </source>
</reference>
<keyword evidence="2" id="KW-0812">Transmembrane</keyword>
<evidence type="ECO:0000256" key="2">
    <source>
        <dbReference type="SAM" id="Phobius"/>
    </source>
</evidence>
<keyword evidence="4" id="KW-1185">Reference proteome</keyword>
<evidence type="ECO:0000313" key="4">
    <source>
        <dbReference type="Proteomes" id="UP001054902"/>
    </source>
</evidence>
<comment type="caution">
    <text evidence="3">The sequence shown here is derived from an EMBL/GenBank/DDBJ whole genome shotgun (WGS) entry which is preliminary data.</text>
</comment>
<proteinExistence type="predicted"/>
<gene>
    <name evidence="3" type="ORF">CTEN210_03539</name>
</gene>
<feature type="region of interest" description="Disordered" evidence="1">
    <location>
        <begin position="1"/>
        <end position="28"/>
    </location>
</feature>
<name>A0AAD3CJY8_9STRA</name>
<evidence type="ECO:0000313" key="3">
    <source>
        <dbReference type="EMBL" id="GFH47064.1"/>
    </source>
</evidence>
<dbReference type="Proteomes" id="UP001054902">
    <property type="component" value="Unassembled WGS sequence"/>
</dbReference>
<feature type="compositionally biased region" description="Basic and acidic residues" evidence="1">
    <location>
        <begin position="381"/>
        <end position="390"/>
    </location>
</feature>
<keyword evidence="2" id="KW-1133">Transmembrane helix</keyword>
<dbReference type="Pfam" id="PF14015">
    <property type="entry name" value="DUF4231"/>
    <property type="match status" value="1"/>
</dbReference>
<feature type="transmembrane region" description="Helical" evidence="2">
    <location>
        <begin position="625"/>
        <end position="644"/>
    </location>
</feature>
<feature type="compositionally biased region" description="Polar residues" evidence="1">
    <location>
        <begin position="1"/>
        <end position="20"/>
    </location>
</feature>
<feature type="compositionally biased region" description="Polar residues" evidence="1">
    <location>
        <begin position="952"/>
        <end position="971"/>
    </location>
</feature>
<feature type="region of interest" description="Disordered" evidence="1">
    <location>
        <begin position="946"/>
        <end position="971"/>
    </location>
</feature>
<dbReference type="EMBL" id="BLLK01000022">
    <property type="protein sequence ID" value="GFH47064.1"/>
    <property type="molecule type" value="Genomic_DNA"/>
</dbReference>